<gene>
    <name evidence="2" type="ORF">SAMN05421721_12416</name>
</gene>
<dbReference type="AlphaFoldDB" id="A0A1I4SXW7"/>
<accession>A0A1I4SXW7</accession>
<evidence type="ECO:0000313" key="3">
    <source>
        <dbReference type="Proteomes" id="UP000199556"/>
    </source>
</evidence>
<dbReference type="EMBL" id="FOUO01000024">
    <property type="protein sequence ID" value="SFM69304.1"/>
    <property type="molecule type" value="Genomic_DNA"/>
</dbReference>
<sequence length="125" mass="13918">MTGGLRDRDLAFQAAEAALREAEEGIAPQVTEPSWIQHLGNLPNDLTAQSHTWWTNDSNTQEVDFEIVATNPRYVSEGEAFLRDTLRIGSGPVTGRHIYRTTSRGTGGTDNAVIILRSRYAKRYN</sequence>
<organism evidence="2 3">
    <name type="scientific">Ectothiorhodospira mobilis</name>
    <dbReference type="NCBI Taxonomy" id="195064"/>
    <lineage>
        <taxon>Bacteria</taxon>
        <taxon>Pseudomonadati</taxon>
        <taxon>Pseudomonadota</taxon>
        <taxon>Gammaproteobacteria</taxon>
        <taxon>Chromatiales</taxon>
        <taxon>Ectothiorhodospiraceae</taxon>
        <taxon>Ectothiorhodospira</taxon>
    </lineage>
</organism>
<reference evidence="2 3" key="1">
    <citation type="submission" date="2016-10" db="EMBL/GenBank/DDBJ databases">
        <authorList>
            <person name="de Groot N.N."/>
        </authorList>
    </citation>
    <scope>NUCLEOTIDE SEQUENCE [LARGE SCALE GENOMIC DNA]</scope>
    <source>
        <strain evidence="2 3">DSM 4180</strain>
    </source>
</reference>
<evidence type="ECO:0000259" key="1">
    <source>
        <dbReference type="Pfam" id="PF13681"/>
    </source>
</evidence>
<protein>
    <submittedName>
        <fullName evidence="2">Type IV pilus assembly protein PilX</fullName>
    </submittedName>
</protein>
<dbReference type="STRING" id="195064.SAMN05421721_12416"/>
<proteinExistence type="predicted"/>
<dbReference type="Proteomes" id="UP000199556">
    <property type="component" value="Unassembled WGS sequence"/>
</dbReference>
<dbReference type="Pfam" id="PF13681">
    <property type="entry name" value="PilX"/>
    <property type="match status" value="1"/>
</dbReference>
<keyword evidence="3" id="KW-1185">Reference proteome</keyword>
<feature type="domain" description="PilX/PilW C-terminal" evidence="1">
    <location>
        <begin position="47"/>
        <end position="122"/>
    </location>
</feature>
<evidence type="ECO:0000313" key="2">
    <source>
        <dbReference type="EMBL" id="SFM69304.1"/>
    </source>
</evidence>
<dbReference type="InterPro" id="IPR025205">
    <property type="entry name" value="PilX/PilW_C"/>
</dbReference>
<dbReference type="OrthoDB" id="5298746at2"/>
<name>A0A1I4SXW7_ECTMO</name>